<dbReference type="EMBL" id="CP002156">
    <property type="protein sequence ID" value="ADM08483.1"/>
    <property type="molecule type" value="Genomic_DNA"/>
</dbReference>
<evidence type="ECO:0000256" key="1">
    <source>
        <dbReference type="SAM" id="Phobius"/>
    </source>
</evidence>
<dbReference type="HOGENOM" id="CLU_1085226_0_0_5"/>
<accession>E0TBZ0</accession>
<keyword evidence="1" id="KW-1133">Transmembrane helix</keyword>
<reference evidence="2 3" key="2">
    <citation type="journal article" date="2011" name="J. Bacteriol.">
        <title>Complete genome sequence of strain HTCC2503T of Parvularcula bermudensis, the type species of the order "Parvularculales" in the class Alphaproteobacteria.</title>
        <authorList>
            <person name="Oh H.M."/>
            <person name="Kang I."/>
            <person name="Vergin K.L."/>
            <person name="Kang D."/>
            <person name="Rhee K.H."/>
            <person name="Giovannoni S.J."/>
            <person name="Cho J.C."/>
        </authorList>
    </citation>
    <scope>NUCLEOTIDE SEQUENCE [LARGE SCALE GENOMIC DNA]</scope>
    <source>
        <strain evidence="3">ATCC BAA-594 / HTCC2503 / KCTC 12087</strain>
    </source>
</reference>
<feature type="transmembrane region" description="Helical" evidence="1">
    <location>
        <begin position="201"/>
        <end position="222"/>
    </location>
</feature>
<sequence>MRMAGQVLARYRIAPKAALSALLLIGLYEVWRVVFYILGYSAATPPTSFPLINDTAKALDVMATHPNLILYTHGLCGVAAVTIGAVQIYALWTGQVRRWHALLGRGYIAACLMGAATAFILAWHLYYTFWLTSLLYTLGALAWGGAAVLAVTYIVKGDVMAHARWVIRSYVYLMMVVTARALIGATIGFGLNRWAQFEWPLAYGIIIGVTFIVHLVAAEVIVRRLRLVRPIRAGSTLLTEEVSSVASGVPSSPAPH</sequence>
<gene>
    <name evidence="2" type="ordered locus">PB2503_02022</name>
</gene>
<protein>
    <recommendedName>
        <fullName evidence="4">DUF2306 domain-containing protein</fullName>
    </recommendedName>
</protein>
<dbReference type="InterPro" id="IPR018750">
    <property type="entry name" value="DUF2306_membrane"/>
</dbReference>
<reference evidence="3" key="1">
    <citation type="submission" date="2010-08" db="EMBL/GenBank/DDBJ databases">
        <title>Genome sequence of Parvularcula bermudensis HTCC2503.</title>
        <authorList>
            <person name="Kang D.-M."/>
            <person name="Oh H.-M."/>
            <person name="Cho J.-C."/>
        </authorList>
    </citation>
    <scope>NUCLEOTIDE SEQUENCE [LARGE SCALE GENOMIC DNA]</scope>
    <source>
        <strain evidence="3">ATCC BAA-594 / HTCC2503 / KCTC 12087</strain>
    </source>
</reference>
<organism evidence="2 3">
    <name type="scientific">Parvularcula bermudensis (strain ATCC BAA-594 / HTCC2503 / KCTC 12087)</name>
    <dbReference type="NCBI Taxonomy" id="314260"/>
    <lineage>
        <taxon>Bacteria</taxon>
        <taxon>Pseudomonadati</taxon>
        <taxon>Pseudomonadota</taxon>
        <taxon>Alphaproteobacteria</taxon>
        <taxon>Parvularculales</taxon>
        <taxon>Parvularculaceae</taxon>
        <taxon>Parvularcula</taxon>
    </lineage>
</organism>
<evidence type="ECO:0008006" key="4">
    <source>
        <dbReference type="Google" id="ProtNLM"/>
    </source>
</evidence>
<dbReference type="Proteomes" id="UP000001302">
    <property type="component" value="Chromosome"/>
</dbReference>
<dbReference type="AlphaFoldDB" id="E0TBZ0"/>
<evidence type="ECO:0000313" key="3">
    <source>
        <dbReference type="Proteomes" id="UP000001302"/>
    </source>
</evidence>
<keyword evidence="3" id="KW-1185">Reference proteome</keyword>
<feature type="transmembrane region" description="Helical" evidence="1">
    <location>
        <begin position="104"/>
        <end position="127"/>
    </location>
</feature>
<name>E0TBZ0_PARBH</name>
<dbReference type="KEGG" id="pbr:PB2503_02022"/>
<feature type="transmembrane region" description="Helical" evidence="1">
    <location>
        <begin position="68"/>
        <end position="92"/>
    </location>
</feature>
<feature type="transmembrane region" description="Helical" evidence="1">
    <location>
        <begin position="133"/>
        <end position="155"/>
    </location>
</feature>
<feature type="transmembrane region" description="Helical" evidence="1">
    <location>
        <begin position="167"/>
        <end position="189"/>
    </location>
</feature>
<keyword evidence="1" id="KW-0812">Transmembrane</keyword>
<evidence type="ECO:0000313" key="2">
    <source>
        <dbReference type="EMBL" id="ADM08483.1"/>
    </source>
</evidence>
<dbReference type="Pfam" id="PF10067">
    <property type="entry name" value="DUF2306"/>
    <property type="match status" value="1"/>
</dbReference>
<proteinExistence type="predicted"/>
<keyword evidence="1" id="KW-0472">Membrane</keyword>